<proteinExistence type="predicted"/>
<name>F0WCN5_9STRA</name>
<protein>
    <submittedName>
        <fullName evidence="1">AlNc14C60G4417 protein</fullName>
    </submittedName>
</protein>
<dbReference type="AlphaFoldDB" id="F0WCN5"/>
<gene>
    <name evidence="1" type="primary">AlNc14C60G4417</name>
    <name evidence="1" type="ORF">ALNC14_050990</name>
</gene>
<dbReference type="EMBL" id="FR824105">
    <property type="protein sequence ID" value="CCA18956.1"/>
    <property type="molecule type" value="Genomic_DNA"/>
</dbReference>
<dbReference type="HOGENOM" id="CLU_1017143_0_0_1"/>
<organism evidence="1">
    <name type="scientific">Albugo laibachii Nc14</name>
    <dbReference type="NCBI Taxonomy" id="890382"/>
    <lineage>
        <taxon>Eukaryota</taxon>
        <taxon>Sar</taxon>
        <taxon>Stramenopiles</taxon>
        <taxon>Oomycota</taxon>
        <taxon>Peronosporomycetes</taxon>
        <taxon>Albuginales</taxon>
        <taxon>Albuginaceae</taxon>
        <taxon>Albugo</taxon>
    </lineage>
</organism>
<evidence type="ECO:0000313" key="1">
    <source>
        <dbReference type="EMBL" id="CCA18956.1"/>
    </source>
</evidence>
<sequence>MREPVTSWLTPVTDKLEHLQPSIGLVESDYSNGRLLCLVQPRFALDEKCRNCLGKTSASKSVGEFLFSSRYSLFVVHVFRTLHSQKQIVTPCIESGACSHFHYDVYSDDLCDGIHNKRVDINQASSKMSEDEAVDVLKPKNQVRTHQQMHLQCVNATPVKEISASEDTLACMMDLVKYAKGSVHWLKVNAIAEEYAFLLLQFNKVRTKLISKPNCQYWRLLRTNVSILNFARFRSVMKTTTRIFIRHQSVINSLFICQHLAVWRISKMGVLHVS</sequence>
<accession>F0WCN5</accession>
<reference evidence="1" key="2">
    <citation type="submission" date="2011-02" db="EMBL/GenBank/DDBJ databases">
        <authorList>
            <person name="MacLean D."/>
        </authorList>
    </citation>
    <scope>NUCLEOTIDE SEQUENCE</scope>
</reference>
<reference evidence="1" key="1">
    <citation type="journal article" date="2011" name="PLoS Biol.">
        <title>Gene gain and loss during evolution of obligate parasitism in the white rust pathogen of Arabidopsis thaliana.</title>
        <authorList>
            <person name="Kemen E."/>
            <person name="Gardiner A."/>
            <person name="Schultz-Larsen T."/>
            <person name="Kemen A.C."/>
            <person name="Balmuth A.L."/>
            <person name="Robert-Seilaniantz A."/>
            <person name="Bailey K."/>
            <person name="Holub E."/>
            <person name="Studholme D.J."/>
            <person name="Maclean D."/>
            <person name="Jones J.D."/>
        </authorList>
    </citation>
    <scope>NUCLEOTIDE SEQUENCE</scope>
</reference>